<accession>A0A9N8DEX9</accession>
<evidence type="ECO:0000256" key="2">
    <source>
        <dbReference type="ARBA" id="ARBA00022862"/>
    </source>
</evidence>
<dbReference type="EMBL" id="CAICTM010000110">
    <property type="protein sequence ID" value="CAB9501532.1"/>
    <property type="molecule type" value="Genomic_DNA"/>
</dbReference>
<dbReference type="PANTHER" id="PTHR10430:SF16">
    <property type="entry name" value="PEROXIREDOXIN-5, MITOCHONDRIAL"/>
    <property type="match status" value="1"/>
</dbReference>
<dbReference type="GO" id="GO:0045454">
    <property type="term" value="P:cell redox homeostasis"/>
    <property type="evidence" value="ECO:0007669"/>
    <property type="project" value="TreeGrafter"/>
</dbReference>
<evidence type="ECO:0000313" key="5">
    <source>
        <dbReference type="EMBL" id="CAB9501532.1"/>
    </source>
</evidence>
<dbReference type="Gene3D" id="3.40.30.10">
    <property type="entry name" value="Glutaredoxin"/>
    <property type="match status" value="1"/>
</dbReference>
<dbReference type="GO" id="GO:0042744">
    <property type="term" value="P:hydrogen peroxide catabolic process"/>
    <property type="evidence" value="ECO:0007669"/>
    <property type="project" value="TreeGrafter"/>
</dbReference>
<dbReference type="OrthoDB" id="38511at2759"/>
<reference evidence="5" key="1">
    <citation type="submission" date="2020-06" db="EMBL/GenBank/DDBJ databases">
        <authorList>
            <consortium name="Plant Systems Biology data submission"/>
        </authorList>
    </citation>
    <scope>NUCLEOTIDE SEQUENCE</scope>
    <source>
        <strain evidence="5">D6</strain>
    </source>
</reference>
<keyword evidence="4" id="KW-0732">Signal</keyword>
<evidence type="ECO:0000256" key="1">
    <source>
        <dbReference type="ARBA" id="ARBA00022559"/>
    </source>
</evidence>
<feature type="signal peptide" evidence="4">
    <location>
        <begin position="1"/>
        <end position="22"/>
    </location>
</feature>
<evidence type="ECO:0000256" key="3">
    <source>
        <dbReference type="ARBA" id="ARBA00023002"/>
    </source>
</evidence>
<keyword evidence="6" id="KW-1185">Reference proteome</keyword>
<dbReference type="InterPro" id="IPR037944">
    <property type="entry name" value="PRX5-like"/>
</dbReference>
<gene>
    <name evidence="5" type="ORF">SEMRO_111_G055300.1</name>
</gene>
<dbReference type="GO" id="GO:0008379">
    <property type="term" value="F:thioredoxin peroxidase activity"/>
    <property type="evidence" value="ECO:0007669"/>
    <property type="project" value="InterPro"/>
</dbReference>
<keyword evidence="3" id="KW-0560">Oxidoreductase</keyword>
<organism evidence="5 6">
    <name type="scientific">Seminavis robusta</name>
    <dbReference type="NCBI Taxonomy" id="568900"/>
    <lineage>
        <taxon>Eukaryota</taxon>
        <taxon>Sar</taxon>
        <taxon>Stramenopiles</taxon>
        <taxon>Ochrophyta</taxon>
        <taxon>Bacillariophyta</taxon>
        <taxon>Bacillariophyceae</taxon>
        <taxon>Bacillariophycidae</taxon>
        <taxon>Naviculales</taxon>
        <taxon>Naviculaceae</taxon>
        <taxon>Seminavis</taxon>
    </lineage>
</organism>
<evidence type="ECO:0000313" key="6">
    <source>
        <dbReference type="Proteomes" id="UP001153069"/>
    </source>
</evidence>
<dbReference type="GO" id="GO:0034599">
    <property type="term" value="P:cellular response to oxidative stress"/>
    <property type="evidence" value="ECO:0007669"/>
    <property type="project" value="InterPro"/>
</dbReference>
<sequence length="176" mass="19064">MKLVVQNLLAAALLLLATTCQAVKVGDSIPTDVELHFGFPPENINLSQRIASKKVILELGIDEVIVFCVNDGAVMNAWALDQNVPTDSIIKLMGDPYAVLTEKLDMELTHAGPKSVGLVNRCKRHALYIVNGSVKIVRVAEKDDDPAGDDFPDITLAGSMIEAIKELRSSSPKEEL</sequence>
<dbReference type="AlphaFoldDB" id="A0A9N8DEX9"/>
<keyword evidence="2" id="KW-0049">Antioxidant</keyword>
<dbReference type="Proteomes" id="UP001153069">
    <property type="component" value="Unassembled WGS sequence"/>
</dbReference>
<dbReference type="PANTHER" id="PTHR10430">
    <property type="entry name" value="PEROXIREDOXIN"/>
    <property type="match status" value="1"/>
</dbReference>
<dbReference type="GO" id="GO:0005737">
    <property type="term" value="C:cytoplasm"/>
    <property type="evidence" value="ECO:0007669"/>
    <property type="project" value="TreeGrafter"/>
</dbReference>
<keyword evidence="1" id="KW-0575">Peroxidase</keyword>
<proteinExistence type="predicted"/>
<protein>
    <submittedName>
        <fullName evidence="5">Peroxiredoxin</fullName>
    </submittedName>
</protein>
<feature type="chain" id="PRO_5040322821" evidence="4">
    <location>
        <begin position="23"/>
        <end position="176"/>
    </location>
</feature>
<comment type="caution">
    <text evidence="5">The sequence shown here is derived from an EMBL/GenBank/DDBJ whole genome shotgun (WGS) entry which is preliminary data.</text>
</comment>
<evidence type="ECO:0000256" key="4">
    <source>
        <dbReference type="SAM" id="SignalP"/>
    </source>
</evidence>
<name>A0A9N8DEX9_9STRA</name>